<name>A0A385YXX3_9PSED</name>
<feature type="domain" description="ABC3 transporter permease C-terminal" evidence="7">
    <location>
        <begin position="248"/>
        <end position="371"/>
    </location>
</feature>
<keyword evidence="3 6" id="KW-0812">Transmembrane</keyword>
<sequence length="825" mass="88791">MRIFYWTLSGLFSHWRRHPVQFFSVLTGLWLATSLWTGVQALNSQARESYARASQLLAGADQYALSARNGGLFAQQYFIELRRAGWPVSPLLQGRLRLRGQAEQRLQLIGIEPLTLPADTSLAGQAVERLDLAAFLGQPGRTWIAPDTLAALDLAAGAQPLTEAGQALPPLELRPQLAPGVLLVDIGVAQRLLDAPQQLSRLLLAGDFARSNPRLPPQLAEQLVLNRRSEAADLGRLTDSFHLNLTALGLLAFVVGLFIVHAAIGLALEQRRALLRTLRACGVSARTLLGALALELCGLALLGGLAGVLSGYWLASLLLPDVVASLRGLYGAEVAGQLSLSPQWWLSGLAMSLLGALLAGAGSLLRAARLPLLALAQPEAWQQAQALWLRRQALLAAALALLALAALLGGNSLIAGFVLLAALLLAAALSLPLCLNLLLEGLLPRCRSPLAQWFVADSRQQLPGLALALMALLLALAANIGVGSMTEGFRQTFAGWLDQRLAAELYLTPQDPQQALAIGAWLARQPQVSAVLPSWRVELQLQGWPAQLSGILDHPAYRAHWPLLSASPDAWEQLARQQALMLSEQLARRLNLQLGERLSLPTPKGEWPLVVAGIYADYGNPKGHLLVNAAGLQQHWPGLSPSSYSLHLPAGEVPELMQALQQTFALGSDRIIDQSELKAWSTRVFERTFAATAALNSLTLGVAGVALFISLLTLGQARLSQLAPLWALGVSRAQLAWLSLGQTLLLALITLLLAVPLGLVLAWCLVAVINVQAFGWRLPLHVFPWQLLQLLAMAVLATLLAAAWPLWKLGRTTPAELLRTFADER</sequence>
<keyword evidence="5 6" id="KW-0472">Membrane</keyword>
<evidence type="ECO:0000256" key="5">
    <source>
        <dbReference type="ARBA" id="ARBA00023136"/>
    </source>
</evidence>
<dbReference type="InterPro" id="IPR038766">
    <property type="entry name" value="Membrane_comp_ABC_pdt"/>
</dbReference>
<gene>
    <name evidence="9" type="ORF">D3880_03825</name>
</gene>
<evidence type="ECO:0000259" key="8">
    <source>
        <dbReference type="Pfam" id="PF12704"/>
    </source>
</evidence>
<dbReference type="Proteomes" id="UP000265560">
    <property type="component" value="Chromosome"/>
</dbReference>
<organism evidence="9 10">
    <name type="scientific">Pseudomonas cavernae</name>
    <dbReference type="NCBI Taxonomy" id="2320867"/>
    <lineage>
        <taxon>Bacteria</taxon>
        <taxon>Pseudomonadati</taxon>
        <taxon>Pseudomonadota</taxon>
        <taxon>Gammaproteobacteria</taxon>
        <taxon>Pseudomonadales</taxon>
        <taxon>Pseudomonadaceae</taxon>
        <taxon>Pseudomonas</taxon>
    </lineage>
</organism>
<feature type="transmembrane region" description="Helical" evidence="6">
    <location>
        <begin position="388"/>
        <end position="408"/>
    </location>
</feature>
<keyword evidence="10" id="KW-1185">Reference proteome</keyword>
<dbReference type="GO" id="GO:0005886">
    <property type="term" value="C:plasma membrane"/>
    <property type="evidence" value="ECO:0007669"/>
    <property type="project" value="UniProtKB-SubCell"/>
</dbReference>
<proteinExistence type="predicted"/>
<feature type="transmembrane region" description="Helical" evidence="6">
    <location>
        <begin position="245"/>
        <end position="268"/>
    </location>
</feature>
<dbReference type="PANTHER" id="PTHR30287:SF2">
    <property type="entry name" value="BLL1001 PROTEIN"/>
    <property type="match status" value="1"/>
</dbReference>
<keyword evidence="4 6" id="KW-1133">Transmembrane helix</keyword>
<reference evidence="10" key="1">
    <citation type="submission" date="2018-09" db="EMBL/GenBank/DDBJ databases">
        <authorList>
            <person name="Zhu H."/>
        </authorList>
    </citation>
    <scope>NUCLEOTIDE SEQUENCE [LARGE SCALE GENOMIC DNA]</scope>
    <source>
        <strain evidence="10">K2W31S-8</strain>
    </source>
</reference>
<evidence type="ECO:0000256" key="3">
    <source>
        <dbReference type="ARBA" id="ARBA00022692"/>
    </source>
</evidence>
<protein>
    <submittedName>
        <fullName evidence="9">FtsX-like permease family protein</fullName>
    </submittedName>
</protein>
<evidence type="ECO:0000256" key="2">
    <source>
        <dbReference type="ARBA" id="ARBA00022475"/>
    </source>
</evidence>
<feature type="transmembrane region" description="Helical" evidence="6">
    <location>
        <begin position="464"/>
        <end position="482"/>
    </location>
</feature>
<dbReference type="OrthoDB" id="343744at2"/>
<feature type="transmembrane region" description="Helical" evidence="6">
    <location>
        <begin position="288"/>
        <end position="315"/>
    </location>
</feature>
<dbReference type="InterPro" id="IPR025857">
    <property type="entry name" value="MacB_PCD"/>
</dbReference>
<dbReference type="RefSeq" id="WP_119892201.1">
    <property type="nucleotide sequence ID" value="NZ_CP032419.1"/>
</dbReference>
<evidence type="ECO:0000313" key="9">
    <source>
        <dbReference type="EMBL" id="AYC31576.1"/>
    </source>
</evidence>
<accession>A0A385YXX3</accession>
<evidence type="ECO:0000256" key="1">
    <source>
        <dbReference type="ARBA" id="ARBA00004651"/>
    </source>
</evidence>
<dbReference type="KEGG" id="pcav:D3880_03825"/>
<feature type="transmembrane region" description="Helical" evidence="6">
    <location>
        <begin position="787"/>
        <end position="807"/>
    </location>
</feature>
<dbReference type="Pfam" id="PF12704">
    <property type="entry name" value="MacB_PCD"/>
    <property type="match status" value="1"/>
</dbReference>
<evidence type="ECO:0000256" key="6">
    <source>
        <dbReference type="SAM" id="Phobius"/>
    </source>
</evidence>
<feature type="transmembrane region" description="Helical" evidence="6">
    <location>
        <begin position="693"/>
        <end position="714"/>
    </location>
</feature>
<dbReference type="AlphaFoldDB" id="A0A385YXX3"/>
<dbReference type="InterPro" id="IPR003838">
    <property type="entry name" value="ABC3_permease_C"/>
</dbReference>
<feature type="domain" description="ABC3 transporter permease C-terminal" evidence="7">
    <location>
        <begin position="697"/>
        <end position="814"/>
    </location>
</feature>
<dbReference type="Pfam" id="PF02687">
    <property type="entry name" value="FtsX"/>
    <property type="match status" value="2"/>
</dbReference>
<feature type="transmembrane region" description="Helical" evidence="6">
    <location>
        <begin position="344"/>
        <end position="367"/>
    </location>
</feature>
<keyword evidence="2" id="KW-1003">Cell membrane</keyword>
<evidence type="ECO:0000256" key="4">
    <source>
        <dbReference type="ARBA" id="ARBA00022989"/>
    </source>
</evidence>
<dbReference type="EMBL" id="CP032419">
    <property type="protein sequence ID" value="AYC31576.1"/>
    <property type="molecule type" value="Genomic_DNA"/>
</dbReference>
<evidence type="ECO:0000313" key="10">
    <source>
        <dbReference type="Proteomes" id="UP000265560"/>
    </source>
</evidence>
<dbReference type="PANTHER" id="PTHR30287">
    <property type="entry name" value="MEMBRANE COMPONENT OF PREDICTED ABC SUPERFAMILY METABOLITE UPTAKE TRANSPORTER"/>
    <property type="match status" value="1"/>
</dbReference>
<evidence type="ECO:0000259" key="7">
    <source>
        <dbReference type="Pfam" id="PF02687"/>
    </source>
</evidence>
<comment type="subcellular location">
    <subcellularLocation>
        <location evidence="1">Cell membrane</location>
        <topology evidence="1">Multi-pass membrane protein</topology>
    </subcellularLocation>
</comment>
<feature type="domain" description="MacB-like periplasmic core" evidence="8">
    <location>
        <begin position="466"/>
        <end position="636"/>
    </location>
</feature>